<dbReference type="SUPFAM" id="SSF49344">
    <property type="entry name" value="CBD9-like"/>
    <property type="match status" value="1"/>
</dbReference>
<dbReference type="Gene3D" id="2.60.40.1190">
    <property type="match status" value="1"/>
</dbReference>
<sequence>MTVSKMGLDPVVARPFCGLLSSLIAVSMLPAAAQAQPLLAERPAILQGPAPPVAPAVVSRDADGRATVRATRVSEPIRLDGQLDEAVYQNVQFITDFVQQLPDEGALGSERTDAWVLFDDDNIYISARCYDEAPESEWVANEMRRDVGQLRQNDSFSLLLDTFYDRRNGKAFLVSPIGGFSDFEVSNEGGRVNIDWNTIWDSRTGRFDGGWTVEIRIPFKSLRYRSSSVQVWGLQLRRIIRRRTEASYLTPLPISAARGNSVIAGLWRVSQAGSLVGLEVPAESLKLEVKPYAIGGVTTDLTAAPAVRNDPAGAAGFDVKYGVTRNLTADFTYNTDFAQVEVDEQRVNLTRFSLFFPEKREFFLESRGNFDFAQGGGGGDGPGAPTLFFSRRIGLQAGDAVPILAGGRLTGKVGAFDVGALNIQTDDSLVSDARSTNFTVLRIKQDILRRSTVGGIFTNRSVSLAGDGSNQAYGLDGRFAFYDDVNLQGYVARTRTIGREGRDASYSGQFSYTGDRYGLHAGHLVIEDNFLPEIGFVRRDNMRQSSVSARFSPRPAAIDWVRRFSLSGSLDYIQMADTRLLETRTQDASFEVQFENSDRLRASATDRYEFLSDAFSIAPGVTLPVGGYGFRDAGVSYSFGQQRPVSGTVSMRLGRFWSGESKSLRLSRGRVEVTPQFSVEPSVSLNWVDLPQGRFATHVGRVRMNYTVNPRMFFSGLLQYNSSADIFSTNVRLRWEYSPGSELFVVYTEDRETDLLMPDRWSGLRNRGFVVKLNRLLRF</sequence>
<proteinExistence type="predicted"/>
<dbReference type="CDD" id="cd09618">
    <property type="entry name" value="CBM9_like_2"/>
    <property type="match status" value="1"/>
</dbReference>
<name>A0A381SAF2_9ZZZZ</name>
<evidence type="ECO:0000313" key="2">
    <source>
        <dbReference type="EMBL" id="SVA00271.1"/>
    </source>
</evidence>
<dbReference type="AlphaFoldDB" id="A0A381SAF2"/>
<gene>
    <name evidence="2" type="ORF">METZ01_LOCUS53125</name>
</gene>
<dbReference type="Pfam" id="PF19313">
    <property type="entry name" value="DUF5916"/>
    <property type="match status" value="1"/>
</dbReference>
<evidence type="ECO:0000259" key="1">
    <source>
        <dbReference type="Pfam" id="PF19313"/>
    </source>
</evidence>
<organism evidence="2">
    <name type="scientific">marine metagenome</name>
    <dbReference type="NCBI Taxonomy" id="408172"/>
    <lineage>
        <taxon>unclassified sequences</taxon>
        <taxon>metagenomes</taxon>
        <taxon>ecological metagenomes</taxon>
    </lineage>
</organism>
<feature type="domain" description="DUF5916" evidence="1">
    <location>
        <begin position="285"/>
        <end position="397"/>
    </location>
</feature>
<dbReference type="InterPro" id="IPR045670">
    <property type="entry name" value="DUF5916"/>
</dbReference>
<reference evidence="2" key="1">
    <citation type="submission" date="2018-05" db="EMBL/GenBank/DDBJ databases">
        <authorList>
            <person name="Lanie J.A."/>
            <person name="Ng W.-L."/>
            <person name="Kazmierczak K.M."/>
            <person name="Andrzejewski T.M."/>
            <person name="Davidsen T.M."/>
            <person name="Wayne K.J."/>
            <person name="Tettelin H."/>
            <person name="Glass J.I."/>
            <person name="Rusch D."/>
            <person name="Podicherti R."/>
            <person name="Tsui H.-C.T."/>
            <person name="Winkler M.E."/>
        </authorList>
    </citation>
    <scope>NUCLEOTIDE SEQUENCE</scope>
</reference>
<accession>A0A381SAF2</accession>
<protein>
    <recommendedName>
        <fullName evidence="1">DUF5916 domain-containing protein</fullName>
    </recommendedName>
</protein>
<dbReference type="EMBL" id="UINC01002784">
    <property type="protein sequence ID" value="SVA00271.1"/>
    <property type="molecule type" value="Genomic_DNA"/>
</dbReference>